<comment type="caution">
    <text evidence="1">The sequence shown here is derived from an EMBL/GenBank/DDBJ whole genome shotgun (WGS) entry which is preliminary data.</text>
</comment>
<name>A0AAW2GRB1_9HYME</name>
<protein>
    <submittedName>
        <fullName evidence="1">Uncharacterized protein</fullName>
    </submittedName>
</protein>
<sequence length="100" mass="11734">MYLMLLGEAEEKKKKFYAHLSRKYKSTCEFFVTRFTLSMNMRCGLGWIEKRTCAAQMHDIDARTRFRSPTITFPNLPLAQTRARASGEEKGRRVARCNFM</sequence>
<gene>
    <name evidence="1" type="ORF">PUN28_001781</name>
</gene>
<dbReference type="Proteomes" id="UP001430953">
    <property type="component" value="Unassembled WGS sequence"/>
</dbReference>
<dbReference type="AlphaFoldDB" id="A0AAW2GRB1"/>
<reference evidence="1 2" key="1">
    <citation type="submission" date="2023-03" db="EMBL/GenBank/DDBJ databases">
        <title>High recombination rates correlate with genetic variation in Cardiocondyla obscurior ants.</title>
        <authorList>
            <person name="Errbii M."/>
        </authorList>
    </citation>
    <scope>NUCLEOTIDE SEQUENCE [LARGE SCALE GENOMIC DNA]</scope>
    <source>
        <strain evidence="1">Alpha-2009</strain>
        <tissue evidence="1">Whole body</tissue>
    </source>
</reference>
<dbReference type="EMBL" id="JADYXP020000002">
    <property type="protein sequence ID" value="KAL0129755.1"/>
    <property type="molecule type" value="Genomic_DNA"/>
</dbReference>
<proteinExistence type="predicted"/>
<accession>A0AAW2GRB1</accession>
<evidence type="ECO:0000313" key="1">
    <source>
        <dbReference type="EMBL" id="KAL0129755.1"/>
    </source>
</evidence>
<keyword evidence="2" id="KW-1185">Reference proteome</keyword>
<evidence type="ECO:0000313" key="2">
    <source>
        <dbReference type="Proteomes" id="UP001430953"/>
    </source>
</evidence>
<organism evidence="1 2">
    <name type="scientific">Cardiocondyla obscurior</name>
    <dbReference type="NCBI Taxonomy" id="286306"/>
    <lineage>
        <taxon>Eukaryota</taxon>
        <taxon>Metazoa</taxon>
        <taxon>Ecdysozoa</taxon>
        <taxon>Arthropoda</taxon>
        <taxon>Hexapoda</taxon>
        <taxon>Insecta</taxon>
        <taxon>Pterygota</taxon>
        <taxon>Neoptera</taxon>
        <taxon>Endopterygota</taxon>
        <taxon>Hymenoptera</taxon>
        <taxon>Apocrita</taxon>
        <taxon>Aculeata</taxon>
        <taxon>Formicoidea</taxon>
        <taxon>Formicidae</taxon>
        <taxon>Myrmicinae</taxon>
        <taxon>Cardiocondyla</taxon>
    </lineage>
</organism>